<feature type="compositionally biased region" description="Low complexity" evidence="1">
    <location>
        <begin position="47"/>
        <end position="74"/>
    </location>
</feature>
<gene>
    <name evidence="3" type="ORF">LX83_001283</name>
</gene>
<evidence type="ECO:0000313" key="4">
    <source>
        <dbReference type="Proteomes" id="UP001206128"/>
    </source>
</evidence>
<evidence type="ECO:0000256" key="1">
    <source>
        <dbReference type="SAM" id="MobiDB-lite"/>
    </source>
</evidence>
<evidence type="ECO:0000259" key="2">
    <source>
        <dbReference type="SMART" id="SM00894"/>
    </source>
</evidence>
<dbReference type="EMBL" id="JAMTCK010000003">
    <property type="protein sequence ID" value="MCP2164443.1"/>
    <property type="molecule type" value="Genomic_DNA"/>
</dbReference>
<keyword evidence="3" id="KW-0378">Hydrolase</keyword>
<dbReference type="InterPro" id="IPR035437">
    <property type="entry name" value="SNase_OB-fold_sf"/>
</dbReference>
<feature type="domain" description="Excalibur calcium-binding" evidence="2">
    <location>
        <begin position="224"/>
        <end position="260"/>
    </location>
</feature>
<keyword evidence="3" id="KW-0540">Nuclease</keyword>
<feature type="region of interest" description="Disordered" evidence="1">
    <location>
        <begin position="180"/>
        <end position="218"/>
    </location>
</feature>
<reference evidence="3" key="1">
    <citation type="submission" date="2022-06" db="EMBL/GenBank/DDBJ databases">
        <title>Genomic Encyclopedia of Archaeal and Bacterial Type Strains, Phase II (KMG-II): from individual species to whole genera.</title>
        <authorList>
            <person name="Goeker M."/>
        </authorList>
    </citation>
    <scope>NUCLEOTIDE SEQUENCE</scope>
    <source>
        <strain evidence="3">DSM 43935</strain>
    </source>
</reference>
<dbReference type="RefSeq" id="WP_253768116.1">
    <property type="nucleotide sequence ID" value="NZ_JAMTCK010000003.1"/>
</dbReference>
<organism evidence="3 4">
    <name type="scientific">Goodfellowiella coeruleoviolacea</name>
    <dbReference type="NCBI Taxonomy" id="334858"/>
    <lineage>
        <taxon>Bacteria</taxon>
        <taxon>Bacillati</taxon>
        <taxon>Actinomycetota</taxon>
        <taxon>Actinomycetes</taxon>
        <taxon>Pseudonocardiales</taxon>
        <taxon>Pseudonocardiaceae</taxon>
        <taxon>Goodfellowiella</taxon>
    </lineage>
</organism>
<dbReference type="GO" id="GO:0004519">
    <property type="term" value="F:endonuclease activity"/>
    <property type="evidence" value="ECO:0007669"/>
    <property type="project" value="UniProtKB-KW"/>
</dbReference>
<comment type="caution">
    <text evidence="3">The sequence shown here is derived from an EMBL/GenBank/DDBJ whole genome shotgun (WGS) entry which is preliminary data.</text>
</comment>
<proteinExistence type="predicted"/>
<accession>A0AAE3GE43</accession>
<keyword evidence="4" id="KW-1185">Reference proteome</keyword>
<dbReference type="SMART" id="SM00894">
    <property type="entry name" value="Excalibur"/>
    <property type="match status" value="1"/>
</dbReference>
<protein>
    <submittedName>
        <fullName evidence="3">Endonuclease YncB, thermonuclease family</fullName>
    </submittedName>
</protein>
<dbReference type="AlphaFoldDB" id="A0AAE3GE43"/>
<name>A0AAE3GE43_9PSEU</name>
<feature type="region of interest" description="Disordered" evidence="1">
    <location>
        <begin position="42"/>
        <end position="81"/>
    </location>
</feature>
<dbReference type="SUPFAM" id="SSF50199">
    <property type="entry name" value="Staphylococcal nuclease"/>
    <property type="match status" value="1"/>
</dbReference>
<feature type="compositionally biased region" description="Basic and acidic residues" evidence="1">
    <location>
        <begin position="240"/>
        <end position="255"/>
    </location>
</feature>
<dbReference type="Pfam" id="PF05901">
    <property type="entry name" value="Excalibur"/>
    <property type="match status" value="1"/>
</dbReference>
<sequence length="261" mass="27237">MAAGQPTRFRERWRRVPRWLRVGLLALVALVLVAGIFGDRESTGQQAATSPAPATTSSTTTASSTSSPAAATTPSTPPPLPTVVAVTDARTVVLSDGLTVTLDSLAVPGECWRDPATEFARTTLLNKQVQWVAQGHPPALRLADGTDFATLAVSQGLARPATPGSPLSQAQDTAHQAGLGLWGEPCRGADTLPVTTPPPEATPERQPTREPDPPVVQQQPEAVYYANCSQAKAAGAAPLHRGEPGYRAGLDRDNDGVACES</sequence>
<feature type="compositionally biased region" description="Basic and acidic residues" evidence="1">
    <location>
        <begin position="202"/>
        <end position="212"/>
    </location>
</feature>
<feature type="region of interest" description="Disordered" evidence="1">
    <location>
        <begin position="233"/>
        <end position="261"/>
    </location>
</feature>
<evidence type="ECO:0000313" key="3">
    <source>
        <dbReference type="EMBL" id="MCP2164443.1"/>
    </source>
</evidence>
<dbReference type="Proteomes" id="UP001206128">
    <property type="component" value="Unassembled WGS sequence"/>
</dbReference>
<dbReference type="Gene3D" id="2.40.50.90">
    <property type="match status" value="1"/>
</dbReference>
<keyword evidence="3" id="KW-0255">Endonuclease</keyword>
<dbReference type="InterPro" id="IPR008613">
    <property type="entry name" value="Excalibur_Ca-bd_domain"/>
</dbReference>